<keyword evidence="1" id="KW-1133">Transmembrane helix</keyword>
<dbReference type="EMBL" id="JAEAOA010002295">
    <property type="protein sequence ID" value="KAK3608197.1"/>
    <property type="molecule type" value="Genomic_DNA"/>
</dbReference>
<reference evidence="2" key="3">
    <citation type="submission" date="2023-05" db="EMBL/GenBank/DDBJ databases">
        <authorList>
            <person name="Smith C.H."/>
        </authorList>
    </citation>
    <scope>NUCLEOTIDE SEQUENCE</scope>
    <source>
        <strain evidence="2">CHS0354</strain>
        <tissue evidence="2">Mantle</tissue>
    </source>
</reference>
<name>A0AAE0TD42_9BIVA</name>
<keyword evidence="1" id="KW-0812">Transmembrane</keyword>
<feature type="transmembrane region" description="Helical" evidence="1">
    <location>
        <begin position="32"/>
        <end position="59"/>
    </location>
</feature>
<accession>A0AAE0TD42</accession>
<reference evidence="2" key="2">
    <citation type="journal article" date="2021" name="Genome Biol. Evol.">
        <title>Developing a high-quality reference genome for a parasitic bivalve with doubly uniparental inheritance (Bivalvia: Unionida).</title>
        <authorList>
            <person name="Smith C.H."/>
        </authorList>
    </citation>
    <scope>NUCLEOTIDE SEQUENCE</scope>
    <source>
        <strain evidence="2">CHS0354</strain>
        <tissue evidence="2">Mantle</tissue>
    </source>
</reference>
<protein>
    <submittedName>
        <fullName evidence="2">Uncharacterized protein</fullName>
    </submittedName>
</protein>
<dbReference type="Proteomes" id="UP001195483">
    <property type="component" value="Unassembled WGS sequence"/>
</dbReference>
<reference evidence="2" key="1">
    <citation type="journal article" date="2021" name="Genome Biol. Evol.">
        <title>A High-Quality Reference Genome for a Parasitic Bivalve with Doubly Uniparental Inheritance (Bivalvia: Unionida).</title>
        <authorList>
            <person name="Smith C.H."/>
        </authorList>
    </citation>
    <scope>NUCLEOTIDE SEQUENCE</scope>
    <source>
        <strain evidence="2">CHS0354</strain>
    </source>
</reference>
<evidence type="ECO:0000313" key="3">
    <source>
        <dbReference type="Proteomes" id="UP001195483"/>
    </source>
</evidence>
<keyword evidence="3" id="KW-1185">Reference proteome</keyword>
<sequence>MLNCTHENTSCNVSELSSVDASDEQTPITRQLAISLGCIAIVVLILSVAGNLTVIILFARQIIISFFVSEGQDCDVKDQTSANVYRFKPYTIL</sequence>
<evidence type="ECO:0000256" key="1">
    <source>
        <dbReference type="SAM" id="Phobius"/>
    </source>
</evidence>
<keyword evidence="1" id="KW-0472">Membrane</keyword>
<gene>
    <name evidence="2" type="ORF">CHS0354_039212</name>
</gene>
<dbReference type="AlphaFoldDB" id="A0AAE0TD42"/>
<comment type="caution">
    <text evidence="2">The sequence shown here is derived from an EMBL/GenBank/DDBJ whole genome shotgun (WGS) entry which is preliminary data.</text>
</comment>
<proteinExistence type="predicted"/>
<organism evidence="2 3">
    <name type="scientific">Potamilus streckersoni</name>
    <dbReference type="NCBI Taxonomy" id="2493646"/>
    <lineage>
        <taxon>Eukaryota</taxon>
        <taxon>Metazoa</taxon>
        <taxon>Spiralia</taxon>
        <taxon>Lophotrochozoa</taxon>
        <taxon>Mollusca</taxon>
        <taxon>Bivalvia</taxon>
        <taxon>Autobranchia</taxon>
        <taxon>Heteroconchia</taxon>
        <taxon>Palaeoheterodonta</taxon>
        <taxon>Unionida</taxon>
        <taxon>Unionoidea</taxon>
        <taxon>Unionidae</taxon>
        <taxon>Ambleminae</taxon>
        <taxon>Lampsilini</taxon>
        <taxon>Potamilus</taxon>
    </lineage>
</organism>
<feature type="non-terminal residue" evidence="2">
    <location>
        <position position="1"/>
    </location>
</feature>
<evidence type="ECO:0000313" key="2">
    <source>
        <dbReference type="EMBL" id="KAK3608197.1"/>
    </source>
</evidence>